<organism evidence="5 6">
    <name type="scientific">Punica granatum</name>
    <name type="common">Pomegranate</name>
    <dbReference type="NCBI Taxonomy" id="22663"/>
    <lineage>
        <taxon>Eukaryota</taxon>
        <taxon>Viridiplantae</taxon>
        <taxon>Streptophyta</taxon>
        <taxon>Embryophyta</taxon>
        <taxon>Tracheophyta</taxon>
        <taxon>Spermatophyta</taxon>
        <taxon>Magnoliopsida</taxon>
        <taxon>eudicotyledons</taxon>
        <taxon>Gunneridae</taxon>
        <taxon>Pentapetalae</taxon>
        <taxon>rosids</taxon>
        <taxon>malvids</taxon>
        <taxon>Myrtales</taxon>
        <taxon>Lythraceae</taxon>
        <taxon>Punica</taxon>
    </lineage>
</organism>
<dbReference type="RefSeq" id="XP_031407083.1">
    <property type="nucleotide sequence ID" value="XM_031551223.1"/>
</dbReference>
<feature type="coiled-coil region" evidence="3">
    <location>
        <begin position="217"/>
        <end position="275"/>
    </location>
</feature>
<evidence type="ECO:0000256" key="4">
    <source>
        <dbReference type="SAM" id="MobiDB-lite"/>
    </source>
</evidence>
<dbReference type="OrthoDB" id="673185at2759"/>
<feature type="coiled-coil region" evidence="3">
    <location>
        <begin position="487"/>
        <end position="542"/>
    </location>
</feature>
<evidence type="ECO:0000313" key="9">
    <source>
        <dbReference type="RefSeq" id="XP_031407084.1"/>
    </source>
</evidence>
<dbReference type="Proteomes" id="UP000197138">
    <property type="component" value="Unassembled WGS sequence"/>
</dbReference>
<evidence type="ECO:0000256" key="2">
    <source>
        <dbReference type="ARBA" id="ARBA00023054"/>
    </source>
</evidence>
<reference evidence="7" key="3">
    <citation type="journal article" date="2020" name="Plant Biotechnol. J.">
        <title>The pomegranate (Punica granatum L.) draft genome dissects genetic divergence between soft- and hard-seeded cultivars.</title>
        <authorList>
            <person name="Luo X."/>
            <person name="Li H."/>
            <person name="Wu Z."/>
            <person name="Yao W."/>
            <person name="Zhao P."/>
            <person name="Cao D."/>
            <person name="Yu H."/>
            <person name="Li K."/>
            <person name="Poudel K."/>
            <person name="Zhao D."/>
            <person name="Zhang F."/>
            <person name="Xia X."/>
            <person name="Chen L."/>
            <person name="Wang Q."/>
            <person name="Jing D."/>
            <person name="Cao S."/>
        </authorList>
    </citation>
    <scope>NUCLEOTIDE SEQUENCE [LARGE SCALE GENOMIC DNA]</scope>
</reference>
<reference evidence="6" key="1">
    <citation type="journal article" date="2017" name="Plant J.">
        <title>The pomegranate (Punica granatum L.) genome and the genomics of punicalagin biosynthesis.</title>
        <authorList>
            <person name="Qin G."/>
            <person name="Xu C."/>
            <person name="Ming R."/>
            <person name="Tang H."/>
            <person name="Guyot R."/>
            <person name="Kramer E.M."/>
            <person name="Hu Y."/>
            <person name="Yi X."/>
            <person name="Qi Y."/>
            <person name="Xu X."/>
            <person name="Gao Z."/>
            <person name="Pan H."/>
            <person name="Jian J."/>
            <person name="Tian Y."/>
            <person name="Yue Z."/>
            <person name="Xu Y."/>
        </authorList>
    </citation>
    <scope>NUCLEOTIDE SEQUENCE [LARGE SCALE GENOMIC DNA]</scope>
    <source>
        <strain evidence="6">cv. Dabenzi</strain>
    </source>
</reference>
<evidence type="ECO:0000313" key="8">
    <source>
        <dbReference type="RefSeq" id="XP_031407083.1"/>
    </source>
</evidence>
<evidence type="ECO:0000256" key="3">
    <source>
        <dbReference type="SAM" id="Coils"/>
    </source>
</evidence>
<name>A0A218VXP3_PUNGR</name>
<feature type="region of interest" description="Disordered" evidence="4">
    <location>
        <begin position="551"/>
        <end position="576"/>
    </location>
</feature>
<dbReference type="EMBL" id="MTKT01005615">
    <property type="protein sequence ID" value="OWM65255.1"/>
    <property type="molecule type" value="Genomic_DNA"/>
</dbReference>
<proteinExistence type="inferred from homology"/>
<feature type="region of interest" description="Disordered" evidence="4">
    <location>
        <begin position="423"/>
        <end position="453"/>
    </location>
</feature>
<sequence>MGEIDTKPIESVQAALSLFGEKGDQKKYRTSSSEGESEKDELQVLQKELANYKVQLEAKDSAHMQVLLKLNQYEERTNELSLMLMKSELERDHHIEECREAGNRADELESKLKEMANHVSETEKIREQLSHVMNELKATQAELLDRESELASAREMELKALTQTEMMEMSAAMEREKMEELLKQAEELGEGILVLKAAAVEAEKEKSLILAEKDAEIEQATEASVQVLEQLEDMKKRVELMEELENQLQAKSAFIESLQRELQEANELLSSSEKAASETLVSLENLRADLGVKERNVSDLTVYIEVMEMERSRLKVELSNKNENINHLNGDIEVLVNHLEEAKAELAEIKEKESDAQVEIALLKAELHKARSRLAAAEAAEARANSMKSGLYLAVQQLAVEAGEAKKENQRLRVGADNIEDEAEAEDKGDFPFGGDPQIQTSSSNEGHHAKTKSNITILLEEYESLIRKTEMADQLSRAEDPNQHPISENKDEVEALKKELEAAMVKTGEFRTRAEQAMSRAESAEKAKWALEDQLRKWREQKQRRKMALAVLRDESQPPKFNPPPAYDETVSTRPPLGKFLNMKF</sequence>
<dbReference type="GO" id="GO:0005829">
    <property type="term" value="C:cytosol"/>
    <property type="evidence" value="ECO:0007669"/>
    <property type="project" value="TreeGrafter"/>
</dbReference>
<dbReference type="Pfam" id="PF05701">
    <property type="entry name" value="WEMBL"/>
    <property type="match status" value="1"/>
</dbReference>
<evidence type="ECO:0000313" key="7">
    <source>
        <dbReference type="Proteomes" id="UP000515151"/>
    </source>
</evidence>
<reference evidence="8 9" key="4">
    <citation type="submission" date="2025-04" db="UniProtKB">
        <authorList>
            <consortium name="RefSeq"/>
        </authorList>
    </citation>
    <scope>IDENTIFICATION</scope>
    <source>
        <tissue evidence="8 9">Leaf</tissue>
    </source>
</reference>
<dbReference type="PANTHER" id="PTHR32054">
    <property type="entry name" value="HEAVY CHAIN, PUTATIVE, EXPRESSED-RELATED-RELATED"/>
    <property type="match status" value="1"/>
</dbReference>
<dbReference type="GeneID" id="116215496"/>
<comment type="similarity">
    <text evidence="1">Belongs to the WEB family.</text>
</comment>
<evidence type="ECO:0000256" key="1">
    <source>
        <dbReference type="ARBA" id="ARBA00005485"/>
    </source>
</evidence>
<reference evidence="5" key="2">
    <citation type="submission" date="2017-06" db="EMBL/GenBank/DDBJ databases">
        <title>The pomegranate genome and the genomics of punicalagin biosynthesis.</title>
        <authorList>
            <person name="Xu C."/>
        </authorList>
    </citation>
    <scope>NUCLEOTIDE SEQUENCE [LARGE SCALE GENOMIC DNA]</scope>
    <source>
        <tissue evidence="5">Fresh leaf</tissue>
    </source>
</reference>
<dbReference type="Proteomes" id="UP000515151">
    <property type="component" value="Chromosome 7"/>
</dbReference>
<feature type="coiled-coil region" evidence="3">
    <location>
        <begin position="304"/>
        <end position="422"/>
    </location>
</feature>
<dbReference type="GO" id="GO:0009904">
    <property type="term" value="P:chloroplast accumulation movement"/>
    <property type="evidence" value="ECO:0007669"/>
    <property type="project" value="TreeGrafter"/>
</dbReference>
<evidence type="ECO:0000313" key="5">
    <source>
        <dbReference type="EMBL" id="OWM65255.1"/>
    </source>
</evidence>
<dbReference type="AlphaFoldDB" id="A0A218VXP3"/>
<protein>
    <submittedName>
        <fullName evidence="8 9">Protein WEAK CHLOROPLAST MOVEMENT UNDER BLUE LIGHT 1-like</fullName>
    </submittedName>
</protein>
<dbReference type="RefSeq" id="XP_031407084.1">
    <property type="nucleotide sequence ID" value="XM_031551224.1"/>
</dbReference>
<keyword evidence="7" id="KW-1185">Reference proteome</keyword>
<gene>
    <name evidence="8 9" type="primary">LOC116215496</name>
    <name evidence="5" type="ORF">CDL15_Pgr008845</name>
</gene>
<accession>A0A218VXP3</accession>
<dbReference type="InterPro" id="IPR008545">
    <property type="entry name" value="Web"/>
</dbReference>
<evidence type="ECO:0000313" key="6">
    <source>
        <dbReference type="Proteomes" id="UP000197138"/>
    </source>
</evidence>
<dbReference type="PANTHER" id="PTHR32054:SF17">
    <property type="entry name" value="EXPRESSED PROTEIN"/>
    <property type="match status" value="1"/>
</dbReference>
<keyword evidence="2 3" id="KW-0175">Coiled coil</keyword>
<feature type="coiled-coil region" evidence="3">
    <location>
        <begin position="35"/>
        <end position="188"/>
    </location>
</feature>
<dbReference type="GO" id="GO:0009903">
    <property type="term" value="P:chloroplast avoidance movement"/>
    <property type="evidence" value="ECO:0007669"/>
    <property type="project" value="TreeGrafter"/>
</dbReference>